<comment type="caution">
    <text evidence="7">The sequence shown here is derived from an EMBL/GenBank/DDBJ whole genome shotgun (WGS) entry which is preliminary data.</text>
</comment>
<dbReference type="PANTHER" id="PTHR12483">
    <property type="entry name" value="SOLUTE CARRIER FAMILY 31 COPPER TRANSPORTERS"/>
    <property type="match status" value="1"/>
</dbReference>
<sequence>MAVHMSFFWGKDVVVLFAGWPGDNRLDMYILALVMVFFLAAGAEILSLASNLKLRGLSPAVGALIHAVVFAVRIAMGYLVMLSVMSFNLGVFVVAVVGHTAGSFFLKYRELRASVDPGSNSAPKF</sequence>
<evidence type="ECO:0000313" key="8">
    <source>
        <dbReference type="Proteomes" id="UP001291926"/>
    </source>
</evidence>
<keyword evidence="3 6" id="KW-0187">Copper transport</keyword>
<feature type="transmembrane region" description="Helical" evidence="6">
    <location>
        <begin position="61"/>
        <end position="81"/>
    </location>
</feature>
<evidence type="ECO:0000256" key="2">
    <source>
        <dbReference type="ARBA" id="ARBA00022692"/>
    </source>
</evidence>
<dbReference type="EMBL" id="JAYDYQ010002687">
    <property type="protein sequence ID" value="KAK4478514.1"/>
    <property type="molecule type" value="Genomic_DNA"/>
</dbReference>
<dbReference type="Pfam" id="PF04145">
    <property type="entry name" value="Ctr"/>
    <property type="match status" value="1"/>
</dbReference>
<reference evidence="7 8" key="1">
    <citation type="journal article" date="2023" name="bioRxiv">
        <title>Genome report: Whole genome sequence and annotation of Penstemon davidsonii.</title>
        <authorList>
            <person name="Ostevik K.L."/>
            <person name="Alabady M."/>
            <person name="Zhang M."/>
            <person name="Rausher M.D."/>
        </authorList>
    </citation>
    <scope>NUCLEOTIDE SEQUENCE [LARGE SCALE GENOMIC DNA]</scope>
    <source>
        <strain evidence="7">DNT005</strain>
        <tissue evidence="7">Whole leaf</tissue>
    </source>
</reference>
<dbReference type="InterPro" id="IPR007274">
    <property type="entry name" value="Cop_transporter"/>
</dbReference>
<organism evidence="7 8">
    <name type="scientific">Penstemon davidsonii</name>
    <dbReference type="NCBI Taxonomy" id="160366"/>
    <lineage>
        <taxon>Eukaryota</taxon>
        <taxon>Viridiplantae</taxon>
        <taxon>Streptophyta</taxon>
        <taxon>Embryophyta</taxon>
        <taxon>Tracheophyta</taxon>
        <taxon>Spermatophyta</taxon>
        <taxon>Magnoliopsida</taxon>
        <taxon>eudicotyledons</taxon>
        <taxon>Gunneridae</taxon>
        <taxon>Pentapetalae</taxon>
        <taxon>asterids</taxon>
        <taxon>lamiids</taxon>
        <taxon>Lamiales</taxon>
        <taxon>Plantaginaceae</taxon>
        <taxon>Cheloneae</taxon>
        <taxon>Penstemon</taxon>
    </lineage>
</organism>
<accession>A0ABR0CNZ6</accession>
<feature type="transmembrane region" description="Helical" evidence="6">
    <location>
        <begin position="28"/>
        <end position="49"/>
    </location>
</feature>
<name>A0ABR0CNZ6_9LAMI</name>
<keyword evidence="2 6" id="KW-0812">Transmembrane</keyword>
<evidence type="ECO:0000256" key="1">
    <source>
        <dbReference type="ARBA" id="ARBA00006921"/>
    </source>
</evidence>
<evidence type="ECO:0000256" key="6">
    <source>
        <dbReference type="RuleBase" id="RU367022"/>
    </source>
</evidence>
<comment type="similarity">
    <text evidence="1 6">Belongs to the copper transporter (Ctr) (TC 1.A.56) family. SLC31A subfamily.</text>
</comment>
<proteinExistence type="inferred from homology"/>
<keyword evidence="6" id="KW-0186">Copper</keyword>
<evidence type="ECO:0000256" key="3">
    <source>
        <dbReference type="ARBA" id="ARBA00022796"/>
    </source>
</evidence>
<keyword evidence="6" id="KW-0406">Ion transport</keyword>
<keyword evidence="4 6" id="KW-1133">Transmembrane helix</keyword>
<dbReference type="PANTHER" id="PTHR12483:SF85">
    <property type="entry name" value="COPPER TRANSPORT PROTEIN"/>
    <property type="match status" value="1"/>
</dbReference>
<feature type="transmembrane region" description="Helical" evidence="6">
    <location>
        <begin position="87"/>
        <end position="106"/>
    </location>
</feature>
<keyword evidence="6" id="KW-0813">Transport</keyword>
<gene>
    <name evidence="7" type="ORF">RD792_013991</name>
</gene>
<evidence type="ECO:0000256" key="5">
    <source>
        <dbReference type="ARBA" id="ARBA00023136"/>
    </source>
</evidence>
<comment type="subcellular location">
    <subcellularLocation>
        <location evidence="6">Membrane</location>
        <topology evidence="6">Multi-pass membrane protein</topology>
    </subcellularLocation>
</comment>
<dbReference type="Proteomes" id="UP001291926">
    <property type="component" value="Unassembled WGS sequence"/>
</dbReference>
<protein>
    <recommendedName>
        <fullName evidence="6">Copper transport protein</fullName>
    </recommendedName>
</protein>
<evidence type="ECO:0000313" key="7">
    <source>
        <dbReference type="EMBL" id="KAK4478514.1"/>
    </source>
</evidence>
<evidence type="ECO:0000256" key="4">
    <source>
        <dbReference type="ARBA" id="ARBA00022989"/>
    </source>
</evidence>
<keyword evidence="5 6" id="KW-0472">Membrane</keyword>
<keyword evidence="8" id="KW-1185">Reference proteome</keyword>